<dbReference type="Gene3D" id="3.40.50.1010">
    <property type="entry name" value="5'-nuclease"/>
    <property type="match status" value="1"/>
</dbReference>
<accession>A0A4R5D494</accession>
<name>A0A4R5D494_9ACTN</name>
<keyword evidence="3 6" id="KW-0479">Metal-binding</keyword>
<dbReference type="GO" id="GO:0016787">
    <property type="term" value="F:hydrolase activity"/>
    <property type="evidence" value="ECO:0007669"/>
    <property type="project" value="UniProtKB-KW"/>
</dbReference>
<dbReference type="EMBL" id="SMKZ01000026">
    <property type="protein sequence ID" value="TDE08222.1"/>
    <property type="molecule type" value="Genomic_DNA"/>
</dbReference>
<sequence length="132" mass="13707">MTLVVDASLVVSALVDSGADGAWADSLLATQPLAAPHLMPVEAANILRRSATAGLISGDTAAMAHADLVALPLDLFSYAPFAERAWELRDNVTSYDAWYVALAEHLGCALATLDNRLAATPGPRCSFATPAA</sequence>
<evidence type="ECO:0000259" key="7">
    <source>
        <dbReference type="Pfam" id="PF01850"/>
    </source>
</evidence>
<dbReference type="InParanoid" id="A0A4R5D494"/>
<comment type="function">
    <text evidence="6">Toxic component of a toxin-antitoxin (TA) system. An RNase.</text>
</comment>
<evidence type="ECO:0000256" key="5">
    <source>
        <dbReference type="ARBA" id="ARBA00022842"/>
    </source>
</evidence>
<feature type="binding site" evidence="6">
    <location>
        <position position="6"/>
    </location>
    <ligand>
        <name>Mg(2+)</name>
        <dbReference type="ChEBI" id="CHEBI:18420"/>
    </ligand>
</feature>
<comment type="cofactor">
    <cofactor evidence="6">
        <name>Mg(2+)</name>
        <dbReference type="ChEBI" id="CHEBI:18420"/>
    </cofactor>
</comment>
<protein>
    <recommendedName>
        <fullName evidence="6">Ribonuclease VapC</fullName>
        <shortName evidence="6">RNase VapC</shortName>
        <ecNumber evidence="6">3.1.-.-</ecNumber>
    </recommendedName>
    <alternativeName>
        <fullName evidence="6">Toxin VapC</fullName>
    </alternativeName>
</protein>
<dbReference type="InterPro" id="IPR051619">
    <property type="entry name" value="TypeII_TA_RNase_PINc/VapC"/>
</dbReference>
<dbReference type="GO" id="GO:0000287">
    <property type="term" value="F:magnesium ion binding"/>
    <property type="evidence" value="ECO:0007669"/>
    <property type="project" value="UniProtKB-UniRule"/>
</dbReference>
<evidence type="ECO:0000256" key="4">
    <source>
        <dbReference type="ARBA" id="ARBA00022801"/>
    </source>
</evidence>
<evidence type="ECO:0000256" key="1">
    <source>
        <dbReference type="ARBA" id="ARBA00022649"/>
    </source>
</evidence>
<dbReference type="CDD" id="cd09873">
    <property type="entry name" value="PIN_Pae0151-like"/>
    <property type="match status" value="1"/>
</dbReference>
<dbReference type="InterPro" id="IPR022907">
    <property type="entry name" value="VapC_family"/>
</dbReference>
<keyword evidence="2 6" id="KW-0540">Nuclease</keyword>
<dbReference type="OrthoDB" id="4377304at2"/>
<keyword evidence="1 6" id="KW-1277">Toxin-antitoxin system</keyword>
<keyword evidence="6" id="KW-0800">Toxin</keyword>
<dbReference type="Proteomes" id="UP000294739">
    <property type="component" value="Unassembled WGS sequence"/>
</dbReference>
<dbReference type="Pfam" id="PF01850">
    <property type="entry name" value="PIN"/>
    <property type="match status" value="1"/>
</dbReference>
<dbReference type="HAMAP" id="MF_00265">
    <property type="entry name" value="VapC_Nob1"/>
    <property type="match status" value="1"/>
</dbReference>
<evidence type="ECO:0000256" key="2">
    <source>
        <dbReference type="ARBA" id="ARBA00022722"/>
    </source>
</evidence>
<dbReference type="InterPro" id="IPR002716">
    <property type="entry name" value="PIN_dom"/>
</dbReference>
<dbReference type="GO" id="GO:0090729">
    <property type="term" value="F:toxin activity"/>
    <property type="evidence" value="ECO:0007669"/>
    <property type="project" value="UniProtKB-KW"/>
</dbReference>
<comment type="similarity">
    <text evidence="6">Belongs to the PINc/VapC protein family.</text>
</comment>
<reference evidence="8 9" key="1">
    <citation type="submission" date="2019-03" db="EMBL/GenBank/DDBJ databases">
        <title>Draft genome sequences of novel Actinobacteria.</title>
        <authorList>
            <person name="Sahin N."/>
            <person name="Ay H."/>
            <person name="Saygin H."/>
        </authorList>
    </citation>
    <scope>NUCLEOTIDE SEQUENCE [LARGE SCALE GENOMIC DNA]</scope>
    <source>
        <strain evidence="8 9">5K138</strain>
    </source>
</reference>
<dbReference type="AlphaFoldDB" id="A0A4R5D494"/>
<organism evidence="8 9">
    <name type="scientific">Jiangella asiatica</name>
    <dbReference type="NCBI Taxonomy" id="2530372"/>
    <lineage>
        <taxon>Bacteria</taxon>
        <taxon>Bacillati</taxon>
        <taxon>Actinomycetota</taxon>
        <taxon>Actinomycetes</taxon>
        <taxon>Jiangellales</taxon>
        <taxon>Jiangellaceae</taxon>
        <taxon>Jiangella</taxon>
    </lineage>
</organism>
<dbReference type="EC" id="3.1.-.-" evidence="6"/>
<evidence type="ECO:0000256" key="6">
    <source>
        <dbReference type="HAMAP-Rule" id="MF_00265"/>
    </source>
</evidence>
<evidence type="ECO:0000313" key="8">
    <source>
        <dbReference type="EMBL" id="TDE08222.1"/>
    </source>
</evidence>
<dbReference type="InterPro" id="IPR029060">
    <property type="entry name" value="PIN-like_dom_sf"/>
</dbReference>
<keyword evidence="9" id="KW-1185">Reference proteome</keyword>
<evidence type="ECO:0000313" key="9">
    <source>
        <dbReference type="Proteomes" id="UP000294739"/>
    </source>
</evidence>
<dbReference type="RefSeq" id="WP_131897049.1">
    <property type="nucleotide sequence ID" value="NZ_SMKZ01000026.1"/>
</dbReference>
<evidence type="ECO:0000256" key="3">
    <source>
        <dbReference type="ARBA" id="ARBA00022723"/>
    </source>
</evidence>
<dbReference type="GO" id="GO:0004540">
    <property type="term" value="F:RNA nuclease activity"/>
    <property type="evidence" value="ECO:0007669"/>
    <property type="project" value="InterPro"/>
</dbReference>
<keyword evidence="5 6" id="KW-0460">Magnesium</keyword>
<feature type="domain" description="PIN" evidence="7">
    <location>
        <begin position="4"/>
        <end position="121"/>
    </location>
</feature>
<dbReference type="InterPro" id="IPR044153">
    <property type="entry name" value="PIN_Pae0151-like"/>
</dbReference>
<dbReference type="PANTHER" id="PTHR35901:SF1">
    <property type="entry name" value="EXONUCLEASE VAPC9"/>
    <property type="match status" value="1"/>
</dbReference>
<keyword evidence="4 6" id="KW-0378">Hydrolase</keyword>
<gene>
    <name evidence="6" type="primary">vapC</name>
    <name evidence="8" type="ORF">E1269_18110</name>
</gene>
<dbReference type="SUPFAM" id="SSF88723">
    <property type="entry name" value="PIN domain-like"/>
    <property type="match status" value="1"/>
</dbReference>
<dbReference type="PANTHER" id="PTHR35901">
    <property type="entry name" value="RIBONUCLEASE VAPC3"/>
    <property type="match status" value="1"/>
</dbReference>
<proteinExistence type="inferred from homology"/>
<comment type="caution">
    <text evidence="8">The sequence shown here is derived from an EMBL/GenBank/DDBJ whole genome shotgun (WGS) entry which is preliminary data.</text>
</comment>
<feature type="binding site" evidence="6">
    <location>
        <position position="96"/>
    </location>
    <ligand>
        <name>Mg(2+)</name>
        <dbReference type="ChEBI" id="CHEBI:18420"/>
    </ligand>
</feature>